<keyword evidence="8" id="KW-1185">Reference proteome</keyword>
<comment type="caution">
    <text evidence="7">The sequence shown here is derived from an EMBL/GenBank/DDBJ whole genome shotgun (WGS) entry which is preliminary data.</text>
</comment>
<dbReference type="STRING" id="747682.MALL_0294"/>
<keyword evidence="2" id="KW-0645">Protease</keyword>
<dbReference type="SUPFAM" id="SSF52743">
    <property type="entry name" value="Subtilisin-like"/>
    <property type="match status" value="1"/>
</dbReference>
<reference evidence="7 8" key="1">
    <citation type="submission" date="2010-03" db="EMBL/GenBank/DDBJ databases">
        <authorList>
            <person name="Glass J.I."/>
            <person name="Benders G.A."/>
            <person name="Durkin A.S."/>
            <person name="Farmerie W.G."/>
            <person name="Hlavinka K."/>
            <person name="Hostetler J."/>
            <person name="Jackson J."/>
            <person name="May M.A."/>
            <person name="Miller R.H."/>
            <person name="Paralanov V."/>
            <person name="Radune D."/>
            <person name="Szczypinski B."/>
            <person name="Brown D.R."/>
        </authorList>
    </citation>
    <scope>NUCLEOTIDE SEQUENCE [LARGE SCALE GENOMIC DNA]</scope>
    <source>
        <strain evidence="7 8">A21JP2</strain>
    </source>
</reference>
<sequence>MKKSKLWFLSLIPLSSFVAISSIQVGVDNKAEWKQFDKDGNLFLWTGKEKPKDKNGTEITGFSLVDISKLNKEFLEKFNLYDSLKDNLGKLYIKDSSLIKVGFIEYKADLKKIEETQSNFLYKITTKHFSPKNDGTSTHGQLMSTVFSNTNQGIYPYAQVYVVSISDYDNQFAAMEYLKNEGIKIINMSYGVKNQKNSDAYDYSISQYIDKLAYENDILFVSSAGNDNHLGAYLSDKDGAVNSLVVGSVNKHDDLEYFSDRKWDEKKLKYLPLKPNIATYYLDHIMGTSGSSAVTSALVAYLMNFYNVKNPSDIVALLSALSKSKDNQSNQLIYGIGAGISNLKDLSQYTNTINIAHKSKPELIGDYLKLKDKEFIELTVPKEKKEISIGLYWTSDGEYKLSNNQKFSRYDDYNIELYKQENNEWKEVIKSTENINNQEIIRFKNESNKEEKYRIKIKSATKTPRNTYISLSYILR</sequence>
<proteinExistence type="inferred from homology"/>
<dbReference type="Gene3D" id="3.40.50.200">
    <property type="entry name" value="Peptidase S8/S53 domain"/>
    <property type="match status" value="1"/>
</dbReference>
<dbReference type="GO" id="GO:0006508">
    <property type="term" value="P:proteolysis"/>
    <property type="evidence" value="ECO:0007669"/>
    <property type="project" value="UniProtKB-KW"/>
</dbReference>
<keyword evidence="3" id="KW-0378">Hydrolase</keyword>
<accession>D4XWX0</accession>
<evidence type="ECO:0000256" key="1">
    <source>
        <dbReference type="ARBA" id="ARBA00011073"/>
    </source>
</evidence>
<dbReference type="InterPro" id="IPR036852">
    <property type="entry name" value="Peptidase_S8/S53_dom_sf"/>
</dbReference>
<evidence type="ECO:0000313" key="7">
    <source>
        <dbReference type="EMBL" id="EFF41249.1"/>
    </source>
</evidence>
<evidence type="ECO:0000256" key="3">
    <source>
        <dbReference type="ARBA" id="ARBA00022801"/>
    </source>
</evidence>
<dbReference type="GO" id="GO:0004252">
    <property type="term" value="F:serine-type endopeptidase activity"/>
    <property type="evidence" value="ECO:0007669"/>
    <property type="project" value="InterPro"/>
</dbReference>
<feature type="domain" description="Peptidase S8/S53" evidence="6">
    <location>
        <begin position="131"/>
        <end position="337"/>
    </location>
</feature>
<evidence type="ECO:0000256" key="5">
    <source>
        <dbReference type="SAM" id="SignalP"/>
    </source>
</evidence>
<dbReference type="Pfam" id="PF00082">
    <property type="entry name" value="Peptidase_S8"/>
    <property type="match status" value="1"/>
</dbReference>
<dbReference type="PANTHER" id="PTHR43806">
    <property type="entry name" value="PEPTIDASE S8"/>
    <property type="match status" value="1"/>
</dbReference>
<feature type="chain" id="PRO_5003067885" description="Peptidase S8/S53 domain-containing protein" evidence="5">
    <location>
        <begin position="22"/>
        <end position="476"/>
    </location>
</feature>
<feature type="signal peptide" evidence="5">
    <location>
        <begin position="1"/>
        <end position="21"/>
    </location>
</feature>
<dbReference type="PANTHER" id="PTHR43806:SF11">
    <property type="entry name" value="CEREVISIN-RELATED"/>
    <property type="match status" value="1"/>
</dbReference>
<protein>
    <recommendedName>
        <fullName evidence="6">Peptidase S8/S53 domain-containing protein</fullName>
    </recommendedName>
</protein>
<keyword evidence="5" id="KW-0732">Signal</keyword>
<dbReference type="OrthoDB" id="400531at2"/>
<organism evidence="7 8">
    <name type="scientific">Mycoplasmopsis alligatoris A21JP2</name>
    <dbReference type="NCBI Taxonomy" id="747682"/>
    <lineage>
        <taxon>Bacteria</taxon>
        <taxon>Bacillati</taxon>
        <taxon>Mycoplasmatota</taxon>
        <taxon>Mycoplasmoidales</taxon>
        <taxon>Metamycoplasmataceae</taxon>
        <taxon>Mycoplasmopsis</taxon>
    </lineage>
</organism>
<evidence type="ECO:0000259" key="6">
    <source>
        <dbReference type="Pfam" id="PF00082"/>
    </source>
</evidence>
<comment type="similarity">
    <text evidence="1">Belongs to the peptidase S8 family.</text>
</comment>
<dbReference type="eggNOG" id="COG1404">
    <property type="taxonomic scope" value="Bacteria"/>
</dbReference>
<keyword evidence="4" id="KW-0720">Serine protease</keyword>
<dbReference type="InterPro" id="IPR000209">
    <property type="entry name" value="Peptidase_S8/S53_dom"/>
</dbReference>
<dbReference type="AlphaFoldDB" id="D4XWX0"/>
<evidence type="ECO:0000313" key="8">
    <source>
        <dbReference type="Proteomes" id="UP000004757"/>
    </source>
</evidence>
<gene>
    <name evidence="7" type="ORF">MALL_0294</name>
</gene>
<dbReference type="EMBL" id="ADNC01000027">
    <property type="protein sequence ID" value="EFF41249.1"/>
    <property type="molecule type" value="Genomic_DNA"/>
</dbReference>
<evidence type="ECO:0000256" key="2">
    <source>
        <dbReference type="ARBA" id="ARBA00022670"/>
    </source>
</evidence>
<dbReference type="RefSeq" id="WP_005683872.1">
    <property type="nucleotide sequence ID" value="NZ_ADNC01000027.1"/>
</dbReference>
<dbReference type="Proteomes" id="UP000004757">
    <property type="component" value="Unassembled WGS sequence"/>
</dbReference>
<evidence type="ECO:0000256" key="4">
    <source>
        <dbReference type="ARBA" id="ARBA00022825"/>
    </source>
</evidence>
<dbReference type="GO" id="GO:0005615">
    <property type="term" value="C:extracellular space"/>
    <property type="evidence" value="ECO:0007669"/>
    <property type="project" value="TreeGrafter"/>
</dbReference>
<dbReference type="InterPro" id="IPR050131">
    <property type="entry name" value="Peptidase_S8_subtilisin-like"/>
</dbReference>
<dbReference type="CDD" id="cd00306">
    <property type="entry name" value="Peptidases_S8_S53"/>
    <property type="match status" value="1"/>
</dbReference>
<name>D4XWX0_9BACT</name>